<dbReference type="Proteomes" id="UP001152795">
    <property type="component" value="Unassembled WGS sequence"/>
</dbReference>
<sequence length="337" mass="31878">MNGGMGGGGFAGGAHGGGFGGGGMNGGMGGGGFGGGARGGGGGGGGGGMNGGMGGAGFGGGARGGSFGGGGMHGGMGGGYGAGFGGGGGGFGGDGGLSGRRQGLRAFRNDALQAHNKYRQTHNAQALKLNRGLDRQAARYAKRLAQTGFYKVKRDPYIGPGVGENLFVQCGNHITGSDVTKAWYSQVCGYNFDTPSKSRGYVDYFTQLVWRPTSHLGIGRAFGYTDGMKCTYVVARYFPAGNYLGHERKNVLRGQYNPAMCGGGFGGGQGGGQQGGGGGFGGGGGQEGGGGGGSFGGGGGQEGGGGGGGFGGGGGQGGGGGGGGFEGGGGQGGGQGG</sequence>
<dbReference type="PRINTS" id="PR00837">
    <property type="entry name" value="V5TPXLIKE"/>
</dbReference>
<reference evidence="1" key="1">
    <citation type="submission" date="2020-04" db="EMBL/GenBank/DDBJ databases">
        <authorList>
            <person name="Alioto T."/>
            <person name="Alioto T."/>
            <person name="Gomez Garrido J."/>
        </authorList>
    </citation>
    <scope>NUCLEOTIDE SEQUENCE</scope>
    <source>
        <strain evidence="1">A484AB</strain>
    </source>
</reference>
<dbReference type="OrthoDB" id="337038at2759"/>
<dbReference type="InterPro" id="IPR035940">
    <property type="entry name" value="CAP_sf"/>
</dbReference>
<accession>A0A6S7K8Z3</accession>
<dbReference type="PANTHER" id="PTHR10334">
    <property type="entry name" value="CYSTEINE-RICH SECRETORY PROTEIN-RELATED"/>
    <property type="match status" value="1"/>
</dbReference>
<name>A0A6S7K8Z3_PARCT</name>
<evidence type="ECO:0000313" key="1">
    <source>
        <dbReference type="EMBL" id="CAB4041855.1"/>
    </source>
</evidence>
<organism evidence="1 2">
    <name type="scientific">Paramuricea clavata</name>
    <name type="common">Red gorgonian</name>
    <name type="synonym">Violescent sea-whip</name>
    <dbReference type="NCBI Taxonomy" id="317549"/>
    <lineage>
        <taxon>Eukaryota</taxon>
        <taxon>Metazoa</taxon>
        <taxon>Cnidaria</taxon>
        <taxon>Anthozoa</taxon>
        <taxon>Octocorallia</taxon>
        <taxon>Malacalcyonacea</taxon>
        <taxon>Plexauridae</taxon>
        <taxon>Paramuricea</taxon>
    </lineage>
</organism>
<evidence type="ECO:0000313" key="2">
    <source>
        <dbReference type="Proteomes" id="UP001152795"/>
    </source>
</evidence>
<comment type="caution">
    <text evidence="1">The sequence shown here is derived from an EMBL/GenBank/DDBJ whole genome shotgun (WGS) entry which is preliminary data.</text>
</comment>
<dbReference type="AlphaFoldDB" id="A0A6S7K8Z3"/>
<feature type="non-terminal residue" evidence="1">
    <location>
        <position position="1"/>
    </location>
</feature>
<dbReference type="InterPro" id="IPR001283">
    <property type="entry name" value="CRISP-related"/>
</dbReference>
<dbReference type="CDD" id="cd05382">
    <property type="entry name" value="CAP_GAPR1-like"/>
    <property type="match status" value="1"/>
</dbReference>
<dbReference type="InterPro" id="IPR014044">
    <property type="entry name" value="CAP_dom"/>
</dbReference>
<dbReference type="InterPro" id="IPR034113">
    <property type="entry name" value="SCP_GAPR1-like"/>
</dbReference>
<dbReference type="SMART" id="SM00198">
    <property type="entry name" value="SCP"/>
    <property type="match status" value="1"/>
</dbReference>
<dbReference type="Pfam" id="PF00188">
    <property type="entry name" value="CAP"/>
    <property type="match status" value="1"/>
</dbReference>
<proteinExistence type="predicted"/>
<protein>
    <submittedName>
        <fullName evidence="1">Uncharacterized protein</fullName>
    </submittedName>
</protein>
<dbReference type="Gene3D" id="3.40.33.10">
    <property type="entry name" value="CAP"/>
    <property type="match status" value="1"/>
</dbReference>
<keyword evidence="2" id="KW-1185">Reference proteome</keyword>
<dbReference type="SUPFAM" id="SSF55797">
    <property type="entry name" value="PR-1-like"/>
    <property type="match status" value="1"/>
</dbReference>
<dbReference type="EMBL" id="CACRXK020029027">
    <property type="protein sequence ID" value="CAB4041855.1"/>
    <property type="molecule type" value="Genomic_DNA"/>
</dbReference>
<gene>
    <name evidence="1" type="ORF">PACLA_8A020790</name>
</gene>